<gene>
    <name evidence="2" type="ORF">NESM_000750200</name>
</gene>
<accession>A0AAW0EVY5</accession>
<name>A0AAW0EVY5_9TRYP</name>
<evidence type="ECO:0000313" key="3">
    <source>
        <dbReference type="Proteomes" id="UP001430356"/>
    </source>
</evidence>
<keyword evidence="1" id="KW-0812">Transmembrane</keyword>
<evidence type="ECO:0000313" key="2">
    <source>
        <dbReference type="EMBL" id="KAK7197955.1"/>
    </source>
</evidence>
<keyword evidence="1" id="KW-0472">Membrane</keyword>
<dbReference type="Proteomes" id="UP001430356">
    <property type="component" value="Unassembled WGS sequence"/>
</dbReference>
<sequence>MFRISGGMAALAGLMFANLVGFSMQNDAGAAGAVWERDVTVDADGALVRTLRQFTPIFVAGYIMYLYCSISVGVITRDMEAQELRSLKRYYGLR</sequence>
<keyword evidence="3" id="KW-1185">Reference proteome</keyword>
<comment type="caution">
    <text evidence="2">The sequence shown here is derived from an EMBL/GenBank/DDBJ whole genome shotgun (WGS) entry which is preliminary data.</text>
</comment>
<dbReference type="EMBL" id="JAECZO010000125">
    <property type="protein sequence ID" value="KAK7197955.1"/>
    <property type="molecule type" value="Genomic_DNA"/>
</dbReference>
<feature type="transmembrane region" description="Helical" evidence="1">
    <location>
        <begin position="56"/>
        <end position="76"/>
    </location>
</feature>
<evidence type="ECO:0000256" key="1">
    <source>
        <dbReference type="SAM" id="Phobius"/>
    </source>
</evidence>
<organism evidence="2 3">
    <name type="scientific">Novymonas esmeraldas</name>
    <dbReference type="NCBI Taxonomy" id="1808958"/>
    <lineage>
        <taxon>Eukaryota</taxon>
        <taxon>Discoba</taxon>
        <taxon>Euglenozoa</taxon>
        <taxon>Kinetoplastea</taxon>
        <taxon>Metakinetoplastina</taxon>
        <taxon>Trypanosomatida</taxon>
        <taxon>Trypanosomatidae</taxon>
        <taxon>Novymonas</taxon>
    </lineage>
</organism>
<keyword evidence="1" id="KW-1133">Transmembrane helix</keyword>
<proteinExistence type="predicted"/>
<reference evidence="2 3" key="1">
    <citation type="journal article" date="2021" name="MBio">
        <title>A New Model Trypanosomatid, Novymonas esmeraldas: Genomic Perception of Its 'Candidatus Pandoraea novymonadis' Endosymbiont.</title>
        <authorList>
            <person name="Zakharova A."/>
            <person name="Saura A."/>
            <person name="Butenko A."/>
            <person name="Podesvova L."/>
            <person name="Warmusova S."/>
            <person name="Kostygov A.Y."/>
            <person name="Nenarokova A."/>
            <person name="Lukes J."/>
            <person name="Opperdoes F.R."/>
            <person name="Yurchenko V."/>
        </authorList>
    </citation>
    <scope>NUCLEOTIDE SEQUENCE [LARGE SCALE GENOMIC DNA]</scope>
    <source>
        <strain evidence="2 3">E262AT.01</strain>
    </source>
</reference>
<protein>
    <submittedName>
        <fullName evidence="2">Uncharacterized protein</fullName>
    </submittedName>
</protein>
<dbReference type="AlphaFoldDB" id="A0AAW0EVY5"/>